<dbReference type="EMBL" id="JACGWJ010000014">
    <property type="protein sequence ID" value="KAL0374382.1"/>
    <property type="molecule type" value="Genomic_DNA"/>
</dbReference>
<feature type="region of interest" description="Disordered" evidence="1">
    <location>
        <begin position="41"/>
        <end position="60"/>
    </location>
</feature>
<evidence type="ECO:0000256" key="1">
    <source>
        <dbReference type="SAM" id="MobiDB-lite"/>
    </source>
</evidence>
<reference evidence="2" key="1">
    <citation type="submission" date="2020-06" db="EMBL/GenBank/DDBJ databases">
        <authorList>
            <person name="Li T."/>
            <person name="Hu X."/>
            <person name="Zhang T."/>
            <person name="Song X."/>
            <person name="Zhang H."/>
            <person name="Dai N."/>
            <person name="Sheng W."/>
            <person name="Hou X."/>
            <person name="Wei L."/>
        </authorList>
    </citation>
    <scope>NUCLEOTIDE SEQUENCE</scope>
    <source>
        <strain evidence="2">G02</strain>
        <tissue evidence="2">Leaf</tissue>
    </source>
</reference>
<dbReference type="AlphaFoldDB" id="A0AAW2R2D5"/>
<proteinExistence type="predicted"/>
<comment type="caution">
    <text evidence="2">The sequence shown here is derived from an EMBL/GenBank/DDBJ whole genome shotgun (WGS) entry which is preliminary data.</text>
</comment>
<reference evidence="2" key="2">
    <citation type="journal article" date="2024" name="Plant">
        <title>Genomic evolution and insights into agronomic trait innovations of Sesamum species.</title>
        <authorList>
            <person name="Miao H."/>
            <person name="Wang L."/>
            <person name="Qu L."/>
            <person name="Liu H."/>
            <person name="Sun Y."/>
            <person name="Le M."/>
            <person name="Wang Q."/>
            <person name="Wei S."/>
            <person name="Zheng Y."/>
            <person name="Lin W."/>
            <person name="Duan Y."/>
            <person name="Cao H."/>
            <person name="Xiong S."/>
            <person name="Wang X."/>
            <person name="Wei L."/>
            <person name="Li C."/>
            <person name="Ma Q."/>
            <person name="Ju M."/>
            <person name="Zhao R."/>
            <person name="Li G."/>
            <person name="Mu C."/>
            <person name="Tian Q."/>
            <person name="Mei H."/>
            <person name="Zhang T."/>
            <person name="Gao T."/>
            <person name="Zhang H."/>
        </authorList>
    </citation>
    <scope>NUCLEOTIDE SEQUENCE</scope>
    <source>
        <strain evidence="2">G02</strain>
    </source>
</reference>
<name>A0AAW2R2D5_SESRA</name>
<organism evidence="2">
    <name type="scientific">Sesamum radiatum</name>
    <name type="common">Black benniseed</name>
    <dbReference type="NCBI Taxonomy" id="300843"/>
    <lineage>
        <taxon>Eukaryota</taxon>
        <taxon>Viridiplantae</taxon>
        <taxon>Streptophyta</taxon>
        <taxon>Embryophyta</taxon>
        <taxon>Tracheophyta</taxon>
        <taxon>Spermatophyta</taxon>
        <taxon>Magnoliopsida</taxon>
        <taxon>eudicotyledons</taxon>
        <taxon>Gunneridae</taxon>
        <taxon>Pentapetalae</taxon>
        <taxon>asterids</taxon>
        <taxon>lamiids</taxon>
        <taxon>Lamiales</taxon>
        <taxon>Pedaliaceae</taxon>
        <taxon>Sesamum</taxon>
    </lineage>
</organism>
<evidence type="ECO:0000313" key="2">
    <source>
        <dbReference type="EMBL" id="KAL0374382.1"/>
    </source>
</evidence>
<sequence>MASNSRNFSSNSTFNSSSNSTLSVSSMSSPHYIPPELVVRASRAPPPLDDIDVDKSSELI</sequence>
<gene>
    <name evidence="2" type="ORF">Sradi_3353900</name>
</gene>
<protein>
    <submittedName>
        <fullName evidence="2">Uncharacterized protein</fullName>
    </submittedName>
</protein>
<accession>A0AAW2R2D5</accession>
<feature type="region of interest" description="Disordered" evidence="1">
    <location>
        <begin position="1"/>
        <end position="29"/>
    </location>
</feature>